<organism evidence="7 8">
    <name type="scientific">Tritrichomonas foetus</name>
    <dbReference type="NCBI Taxonomy" id="1144522"/>
    <lineage>
        <taxon>Eukaryota</taxon>
        <taxon>Metamonada</taxon>
        <taxon>Parabasalia</taxon>
        <taxon>Tritrichomonadida</taxon>
        <taxon>Tritrichomonadidae</taxon>
        <taxon>Tritrichomonas</taxon>
    </lineage>
</organism>
<dbReference type="GeneID" id="94826644"/>
<dbReference type="Gene3D" id="3.30.450.40">
    <property type="match status" value="1"/>
</dbReference>
<dbReference type="GO" id="GO:0007165">
    <property type="term" value="P:signal transduction"/>
    <property type="evidence" value="ECO:0007669"/>
    <property type="project" value="InterPro"/>
</dbReference>
<dbReference type="SUPFAM" id="SSF55781">
    <property type="entry name" value="GAF domain-like"/>
    <property type="match status" value="1"/>
</dbReference>
<evidence type="ECO:0000259" key="6">
    <source>
        <dbReference type="PROSITE" id="PS51845"/>
    </source>
</evidence>
<dbReference type="PRINTS" id="PR00387">
    <property type="entry name" value="PDIESTERASE1"/>
</dbReference>
<dbReference type="AlphaFoldDB" id="A0A1J4KHZ9"/>
<sequence length="560" mass="63747">MAFNVFCGISLDNTKLYQSSLDLTRQLRSFVEMSSSLNTTKTLSDVLTGILNNAQDVIHANRASIFLYDIENAELSMFTTIGEGEEFGTVFAQEAIEKRTICNFSSEEVTLKLHVNAIKDTEDTLGEGSARRSDGLSRVTSVLGEGLSPFESNKSLQGAKANSKPNIVNFPLLTSDSRLLGVMELSCSWRIMPEDIKLLDCFAVFASVSLERSELQEIAKMGATEANMRHLINDEERKVSDIIPEKLKLEEDKIIIVNSINFDAPMFDGKGHFKVIFQIFHEFKLLEIFKITNEKFFRFITEISETYNKVPYHNWRHAVDVTQFINYELHITKLYEKLTNQELLGLLVASICHDANHDGFTNVYNEKAETPLGILFKNQSVMETHHCSVAISIISKEETNLFYTLDSDDYKAMWTMIIRLILSTDMAKHFNFLKETNELLDDHPLNLEDPSERFIAMDLILKCADISNVSRPFEMANKWCDVLCEEFFRQGDLETTHGMEYTSPLNDRAHLDKPKSQIGFYTFVCLPLYQTASRALPPLQANVDQVQSNLETWKAAMESK</sequence>
<evidence type="ECO:0000256" key="5">
    <source>
        <dbReference type="PIRSR" id="PIRSR623088-3"/>
    </source>
</evidence>
<dbReference type="InterPro" id="IPR023088">
    <property type="entry name" value="PDEase"/>
</dbReference>
<accession>A0A1J4KHZ9</accession>
<dbReference type="Pfam" id="PF00233">
    <property type="entry name" value="PDEase_I"/>
    <property type="match status" value="1"/>
</dbReference>
<dbReference type="GO" id="GO:0046872">
    <property type="term" value="F:metal ion binding"/>
    <property type="evidence" value="ECO:0007669"/>
    <property type="project" value="UniProtKB-KW"/>
</dbReference>
<feature type="binding site" evidence="4">
    <location>
        <position position="354"/>
    </location>
    <ligand>
        <name>AMP</name>
        <dbReference type="ChEBI" id="CHEBI:456215"/>
    </ligand>
</feature>
<feature type="binding site" evidence="5">
    <location>
        <position position="317"/>
    </location>
    <ligand>
        <name>Zn(2+)</name>
        <dbReference type="ChEBI" id="CHEBI:29105"/>
        <label>1</label>
    </ligand>
</feature>
<feature type="binding site" evidence="5">
    <location>
        <position position="465"/>
    </location>
    <ligand>
        <name>Zn(2+)</name>
        <dbReference type="ChEBI" id="CHEBI:29105"/>
        <label>1</label>
    </ligand>
</feature>
<name>A0A1J4KHZ9_9EUKA</name>
<proteinExistence type="predicted"/>
<keyword evidence="2" id="KW-0378">Hydrolase</keyword>
<comment type="caution">
    <text evidence="7">The sequence shown here is derived from an EMBL/GenBank/DDBJ whole genome shotgun (WGS) entry which is preliminary data.</text>
</comment>
<feature type="binding site" evidence="5">
    <location>
        <position position="354"/>
    </location>
    <ligand>
        <name>Zn(2+)</name>
        <dbReference type="ChEBI" id="CHEBI:29105"/>
        <label>2</label>
    </ligand>
</feature>
<dbReference type="InterPro" id="IPR003607">
    <property type="entry name" value="HD/PDEase_dom"/>
</dbReference>
<dbReference type="InterPro" id="IPR036971">
    <property type="entry name" value="PDEase_catalytic_dom_sf"/>
</dbReference>
<evidence type="ECO:0000256" key="2">
    <source>
        <dbReference type="ARBA" id="ARBA00022801"/>
    </source>
</evidence>
<reference evidence="7" key="1">
    <citation type="submission" date="2016-10" db="EMBL/GenBank/DDBJ databases">
        <authorList>
            <person name="Benchimol M."/>
            <person name="Almeida L.G."/>
            <person name="Vasconcelos A.T."/>
            <person name="Perreira-Neves A."/>
            <person name="Rosa I.A."/>
            <person name="Tasca T."/>
            <person name="Bogo M.R."/>
            <person name="de Souza W."/>
        </authorList>
    </citation>
    <scope>NUCLEOTIDE SEQUENCE [LARGE SCALE GENOMIC DNA]</scope>
    <source>
        <strain evidence="7">K</strain>
    </source>
</reference>
<feature type="active site" description="Proton donor" evidence="3">
    <location>
        <position position="313"/>
    </location>
</feature>
<evidence type="ECO:0000313" key="8">
    <source>
        <dbReference type="Proteomes" id="UP000179807"/>
    </source>
</evidence>
<dbReference type="Gene3D" id="1.10.1300.10">
    <property type="entry name" value="3'5'-cyclic nucleotide phosphodiesterase, catalytic domain"/>
    <property type="match status" value="1"/>
</dbReference>
<dbReference type="RefSeq" id="XP_068362580.1">
    <property type="nucleotide sequence ID" value="XM_068491940.1"/>
</dbReference>
<dbReference type="InterPro" id="IPR029016">
    <property type="entry name" value="GAF-like_dom_sf"/>
</dbReference>
<evidence type="ECO:0000256" key="1">
    <source>
        <dbReference type="ARBA" id="ARBA00022723"/>
    </source>
</evidence>
<keyword evidence="8" id="KW-1185">Reference proteome</keyword>
<feature type="binding site" evidence="5">
    <location>
        <position position="354"/>
    </location>
    <ligand>
        <name>Zn(2+)</name>
        <dbReference type="ChEBI" id="CHEBI:29105"/>
        <label>1</label>
    </ligand>
</feature>
<dbReference type="PROSITE" id="PS51845">
    <property type="entry name" value="PDEASE_I_2"/>
    <property type="match status" value="1"/>
</dbReference>
<evidence type="ECO:0000256" key="3">
    <source>
        <dbReference type="PIRSR" id="PIRSR623088-1"/>
    </source>
</evidence>
<feature type="binding site" evidence="4">
    <location>
        <begin position="313"/>
        <end position="317"/>
    </location>
    <ligand>
        <name>AMP</name>
        <dbReference type="ChEBI" id="CHEBI:456215"/>
    </ligand>
</feature>
<dbReference type="Proteomes" id="UP000179807">
    <property type="component" value="Unassembled WGS sequence"/>
</dbReference>
<dbReference type="GO" id="GO:0004114">
    <property type="term" value="F:3',5'-cyclic-nucleotide phosphodiesterase activity"/>
    <property type="evidence" value="ECO:0007669"/>
    <property type="project" value="InterPro"/>
</dbReference>
<keyword evidence="1 5" id="KW-0479">Metal-binding</keyword>
<evidence type="ECO:0000256" key="4">
    <source>
        <dbReference type="PIRSR" id="PIRSR623088-2"/>
    </source>
</evidence>
<dbReference type="CDD" id="cd00077">
    <property type="entry name" value="HDc"/>
    <property type="match status" value="1"/>
</dbReference>
<feature type="binding site" evidence="4">
    <location>
        <position position="517"/>
    </location>
    <ligand>
        <name>AMP</name>
        <dbReference type="ChEBI" id="CHEBI:456215"/>
    </ligand>
</feature>
<dbReference type="InterPro" id="IPR002073">
    <property type="entry name" value="PDEase_catalytic_dom"/>
</dbReference>
<dbReference type="VEuPathDB" id="TrichDB:TRFO_04498"/>
<feature type="binding site" evidence="4">
    <location>
        <position position="465"/>
    </location>
    <ligand>
        <name>AMP</name>
        <dbReference type="ChEBI" id="CHEBI:456215"/>
    </ligand>
</feature>
<dbReference type="PANTHER" id="PTHR11347">
    <property type="entry name" value="CYCLIC NUCLEOTIDE PHOSPHODIESTERASE"/>
    <property type="match status" value="1"/>
</dbReference>
<protein>
    <recommendedName>
        <fullName evidence="6">PDEase domain-containing protein</fullName>
    </recommendedName>
</protein>
<dbReference type="SUPFAM" id="SSF109604">
    <property type="entry name" value="HD-domain/PDEase-like"/>
    <property type="match status" value="1"/>
</dbReference>
<gene>
    <name evidence="7" type="ORF">TRFO_04498</name>
</gene>
<feature type="domain" description="PDEase" evidence="6">
    <location>
        <begin position="231"/>
        <end position="560"/>
    </location>
</feature>
<dbReference type="EMBL" id="MLAK01000638">
    <property type="protein sequence ID" value="OHT09444.1"/>
    <property type="molecule type" value="Genomic_DNA"/>
</dbReference>
<evidence type="ECO:0000313" key="7">
    <source>
        <dbReference type="EMBL" id="OHT09444.1"/>
    </source>
</evidence>
<dbReference type="OrthoDB" id="74705at2759"/>
<feature type="binding site" evidence="5">
    <location>
        <position position="353"/>
    </location>
    <ligand>
        <name>Zn(2+)</name>
        <dbReference type="ChEBI" id="CHEBI:29105"/>
        <label>1</label>
    </ligand>
</feature>